<dbReference type="Proteomes" id="UP001202831">
    <property type="component" value="Unassembled WGS sequence"/>
</dbReference>
<evidence type="ECO:0000313" key="3">
    <source>
        <dbReference type="Proteomes" id="UP001202831"/>
    </source>
</evidence>
<keyword evidence="3" id="KW-1185">Reference proteome</keyword>
<gene>
    <name evidence="2" type="ORF">L2725_00415</name>
</gene>
<dbReference type="InterPro" id="IPR046524">
    <property type="entry name" value="DUF6701"/>
</dbReference>
<sequence length="1416" mass="147768">MPAWALPLCEDVFTEPPQGNQGLNTLQPPSGILAPPLSNFTCNNNATCDFPQGDTDYNNATFSNGSKLTTNGPTTRLYLNSLSLINADINVDGDPEDLFIYVAGSLSVSGQNDINAIIYVNGSVSFSGNASLNGALASGGALQVTGNTDVDIDIGSLDDAQISDVCASAFDLQFGSTSQRTVTFARAYPTGVTPLVFLMPTIDAVSPASDGPASLFLTSVSGTGFSFEQRQPSGSDFGAETMTNVSWIAVTPGTHTLPNGDVLQAGSVITNRWLRRNNGSYETVNLASGLDVALHQLQSRNNNCWLTSTSLLSNQSIRLSMDMSQVYSSRRCQPGNIDQNNLANETIAYLALDSGSGNMTIHGESINYQFANFNIGNNSQLSQQCAFSSSLTGFSSPPVLVAGKTSRNSSEGGWLRRCRLSNSAVSMVIDEDQFRDSERNHTRLETYSVAAFEVDDSDPLKCFGDSFSSGNISDDWEITKLGNSVSPSIVGGRLRITEDIGDQANSLTFQKLFPAADNLVVVEFDYYAWSEFSGTGADGVTVIFSDGTVDPRPGSFGGSLGYAQRNNGDPGFAGGWIGVGLDEWGNFSNPTEGRIGGPGFRRQAIAIRGSEASGYRYLAGTAAGLSPAIDVRGTNTAQPNHRYRVKLDSRTAGSTIVSVERDTRNGAGYVELVAPFDAQAIGGQGVVPEDFMLSLTGSTGGAYNNHEIDFFEVCAIKANDFGGNVDHFEISYSSSPLTCTPEVMTIRACADASCSQLVTDPVTGTLSLSDSSIANWVGGSGFNLVNGSAQISLQGLSTSAVTIGVERSNPAADNPVLCSRGGATPTAAQCQLSFSDSGFLIDVPDKLAGQPVTANITAVRSSDDALVCTPAFASVSKDIEFWSSYNSPAAPVPVGAQPQVALFGNDIGRTQGTASSITASFNAQGQAQLTLDYPDAGSVNLNASYSGAVGDDDEGLTFTGSGSFISAPAGLCVSPESSCSAADGTCPVFKRAGDTFKLTVSGRAWVAADDGDLCNNPVTPNYAHAGIQLGSQLVAPVGGATGAIGLTTYNHSVAVTGEQELDQSISEVGVFRFSATPAADYLGSSSAVADIPAAVSEPVGRFVPAEFLLSTVSLTPSCGSGGAAFSYMGQEFSVSFTATARNLQQAQTQNFVSSASASANFANATALFAAENADSGVDLAARLSAVPSLSWVNGVATVTGHAVSFNRPTAPGIDGPFVSLDTGIIIQDGDGLAEMANPDMDAGGSGICSGSACTSVRLGSQQVLFGRLAMDNVYGPESALLQMPLRAEYWSGSSWATNLLDSCTAQGSGISGFNPALLSAVDDSNGYSYDPDLGTGQAITRSGSGTLVQGQSSLRWQSTGSTLYRGWIQAPLASPSWLKFYWNWDGSSPTQAQDPRSSAYFGTFRGHDKKLHWREQ</sequence>
<dbReference type="InterPro" id="IPR013320">
    <property type="entry name" value="ConA-like_dom_sf"/>
</dbReference>
<protein>
    <submittedName>
        <fullName evidence="2">MSHA biogenesis protein MshQ</fullName>
    </submittedName>
</protein>
<comment type="caution">
    <text evidence="2">The sequence shown here is derived from an EMBL/GenBank/DDBJ whole genome shotgun (WGS) entry which is preliminary data.</text>
</comment>
<dbReference type="Gene3D" id="2.60.120.200">
    <property type="match status" value="1"/>
</dbReference>
<reference evidence="2 3" key="1">
    <citation type="submission" date="2022-01" db="EMBL/GenBank/DDBJ databases">
        <title>Whole genome-based taxonomy of the Shewanellaceae.</title>
        <authorList>
            <person name="Martin-Rodriguez A.J."/>
        </authorList>
    </citation>
    <scope>NUCLEOTIDE SEQUENCE [LARGE SCALE GENOMIC DNA]</scope>
    <source>
        <strain evidence="2 3">DSM 21332</strain>
    </source>
</reference>
<feature type="domain" description="DUF6701" evidence="1">
    <location>
        <begin position="814"/>
        <end position="1415"/>
    </location>
</feature>
<evidence type="ECO:0000313" key="2">
    <source>
        <dbReference type="EMBL" id="MCL2912255.1"/>
    </source>
</evidence>
<proteinExistence type="predicted"/>
<organism evidence="2 3">
    <name type="scientific">Shewanella corallii</name>
    <dbReference type="NCBI Taxonomy" id="560080"/>
    <lineage>
        <taxon>Bacteria</taxon>
        <taxon>Pseudomonadati</taxon>
        <taxon>Pseudomonadota</taxon>
        <taxon>Gammaproteobacteria</taxon>
        <taxon>Alteromonadales</taxon>
        <taxon>Shewanellaceae</taxon>
        <taxon>Shewanella</taxon>
    </lineage>
</organism>
<dbReference type="EMBL" id="JAKIKT010000001">
    <property type="protein sequence ID" value="MCL2912255.1"/>
    <property type="molecule type" value="Genomic_DNA"/>
</dbReference>
<accession>A0ABT0N1M2</accession>
<name>A0ABT0N1M2_9GAMM</name>
<dbReference type="RefSeq" id="WP_249247050.1">
    <property type="nucleotide sequence ID" value="NZ_JAKIKT010000001.1"/>
</dbReference>
<dbReference type="SUPFAM" id="SSF49899">
    <property type="entry name" value="Concanavalin A-like lectins/glucanases"/>
    <property type="match status" value="1"/>
</dbReference>
<dbReference type="Pfam" id="PF20419">
    <property type="entry name" value="DUF6701"/>
    <property type="match status" value="1"/>
</dbReference>
<evidence type="ECO:0000259" key="1">
    <source>
        <dbReference type="Pfam" id="PF20419"/>
    </source>
</evidence>